<feature type="region of interest" description="Disordered" evidence="5">
    <location>
        <begin position="1"/>
        <end position="28"/>
    </location>
</feature>
<evidence type="ECO:0000259" key="6">
    <source>
        <dbReference type="Pfam" id="PF00535"/>
    </source>
</evidence>
<name>A0ABT6TC33_9BACL</name>
<accession>A0ABT6TC33</accession>
<evidence type="ECO:0000256" key="5">
    <source>
        <dbReference type="SAM" id="MobiDB-lite"/>
    </source>
</evidence>
<evidence type="ECO:0000313" key="8">
    <source>
        <dbReference type="Proteomes" id="UP001161691"/>
    </source>
</evidence>
<dbReference type="Gene3D" id="3.90.550.10">
    <property type="entry name" value="Spore Coat Polysaccharide Biosynthesis Protein SpsA, Chain A"/>
    <property type="match status" value="1"/>
</dbReference>
<evidence type="ECO:0000256" key="2">
    <source>
        <dbReference type="ARBA" id="ARBA00006739"/>
    </source>
</evidence>
<evidence type="ECO:0000256" key="3">
    <source>
        <dbReference type="ARBA" id="ARBA00022676"/>
    </source>
</evidence>
<dbReference type="SUPFAM" id="SSF53448">
    <property type="entry name" value="Nucleotide-diphospho-sugar transferases"/>
    <property type="match status" value="1"/>
</dbReference>
<dbReference type="CDD" id="cd04186">
    <property type="entry name" value="GT_2_like_c"/>
    <property type="match status" value="1"/>
</dbReference>
<evidence type="ECO:0000256" key="4">
    <source>
        <dbReference type="ARBA" id="ARBA00022679"/>
    </source>
</evidence>
<feature type="compositionally biased region" description="Basic residues" evidence="5">
    <location>
        <begin position="1"/>
        <end position="23"/>
    </location>
</feature>
<comment type="pathway">
    <text evidence="1">Cell wall biogenesis; cell wall polysaccharide biosynthesis.</text>
</comment>
<dbReference type="PANTHER" id="PTHR43179">
    <property type="entry name" value="RHAMNOSYLTRANSFERASE WBBL"/>
    <property type="match status" value="1"/>
</dbReference>
<comment type="similarity">
    <text evidence="2">Belongs to the glycosyltransferase 2 family.</text>
</comment>
<evidence type="ECO:0000256" key="1">
    <source>
        <dbReference type="ARBA" id="ARBA00004776"/>
    </source>
</evidence>
<reference evidence="7" key="1">
    <citation type="submission" date="2023-04" db="EMBL/GenBank/DDBJ databases">
        <title>Comparative genomic analysis of Cohnella hashimotonis sp. nov., isolated from the International Space Station.</title>
        <authorList>
            <person name="Venkateswaran K."/>
            <person name="Simpson A."/>
        </authorList>
    </citation>
    <scope>NUCLEOTIDE SEQUENCE</scope>
    <source>
        <strain evidence="7">F6_2S_P_1</strain>
    </source>
</reference>
<dbReference type="RefSeq" id="WP_282907396.1">
    <property type="nucleotide sequence ID" value="NZ_JAGRPV010000001.1"/>
</dbReference>
<dbReference type="InterPro" id="IPR001173">
    <property type="entry name" value="Glyco_trans_2-like"/>
</dbReference>
<dbReference type="EMBL" id="JAGRPV010000001">
    <property type="protein sequence ID" value="MDI4644392.1"/>
    <property type="molecule type" value="Genomic_DNA"/>
</dbReference>
<keyword evidence="3 7" id="KW-0328">Glycosyltransferase</keyword>
<comment type="caution">
    <text evidence="7">The sequence shown here is derived from an EMBL/GenBank/DDBJ whole genome shotgun (WGS) entry which is preliminary data.</text>
</comment>
<protein>
    <submittedName>
        <fullName evidence="7">Glycosyltransferase family 2 protein</fullName>
        <ecNumber evidence="7">2.4.-.-</ecNumber>
    </submittedName>
</protein>
<dbReference type="PANTHER" id="PTHR43179:SF12">
    <property type="entry name" value="GALACTOFURANOSYLTRANSFERASE GLFT2"/>
    <property type="match status" value="1"/>
</dbReference>
<gene>
    <name evidence="7" type="ORF">KB449_05430</name>
</gene>
<feature type="domain" description="Glycosyltransferase 2-like" evidence="6">
    <location>
        <begin position="58"/>
        <end position="223"/>
    </location>
</feature>
<dbReference type="GO" id="GO:0016757">
    <property type="term" value="F:glycosyltransferase activity"/>
    <property type="evidence" value="ECO:0007669"/>
    <property type="project" value="UniProtKB-KW"/>
</dbReference>
<dbReference type="EC" id="2.4.-.-" evidence="7"/>
<keyword evidence="4 7" id="KW-0808">Transferase</keyword>
<keyword evidence="8" id="KW-1185">Reference proteome</keyword>
<proteinExistence type="inferred from homology"/>
<dbReference type="Proteomes" id="UP001161691">
    <property type="component" value="Unassembled WGS sequence"/>
</dbReference>
<dbReference type="InterPro" id="IPR029044">
    <property type="entry name" value="Nucleotide-diphossugar_trans"/>
</dbReference>
<sequence>MVKNRVSRGGRRAIRPRSRRSAARVRATPGYQDGYGNGYREGVQAGLASFDTLFDGTSIIIPTYNQRELLAKCMNSIVRHTEPSYEIIVIDNGSTDGTAEYLARLGGAVRYRVMERNLGFAGACNIGLMMAKGRTLMLLNNDTLVTENWLDQLLACLNSDPGIGMVGPVTNFISGEQQIPVPYTDIDDMQSFASNFNRLDPTRWQDTDRLVGFCVLMRRETFLKIGYLDEGFELGNFEDDDWDIRVRLLGQRLVIAGDTFIHHFGSVSIRALGDGFLRIHTANERYYLDKWRGWQQYAGIVASTSAADERAEALGISELFPNGVAVRAADADVYWVEGGLRRLVTGVLPFEAVKLSRIDMRRWPVGDPIEAAEAAFRWHGKDAEPVDGRACAVALLPDGTAYHLEGDMARRVLGPAALKSWNLHLKPMAEVSEGALAGWRRGAPIIALPKLLQAL</sequence>
<organism evidence="7 8">
    <name type="scientific">Cohnella hashimotonis</name>
    <dbReference type="NCBI Taxonomy" id="2826895"/>
    <lineage>
        <taxon>Bacteria</taxon>
        <taxon>Bacillati</taxon>
        <taxon>Bacillota</taxon>
        <taxon>Bacilli</taxon>
        <taxon>Bacillales</taxon>
        <taxon>Paenibacillaceae</taxon>
        <taxon>Cohnella</taxon>
    </lineage>
</organism>
<dbReference type="Pfam" id="PF00535">
    <property type="entry name" value="Glycos_transf_2"/>
    <property type="match status" value="1"/>
</dbReference>
<evidence type="ECO:0000313" key="7">
    <source>
        <dbReference type="EMBL" id="MDI4644392.1"/>
    </source>
</evidence>